<dbReference type="AlphaFoldDB" id="A0AA38P7T1"/>
<evidence type="ECO:0000256" key="4">
    <source>
        <dbReference type="PROSITE-ProRule" id="PRU00221"/>
    </source>
</evidence>
<dbReference type="Gene3D" id="2.130.10.10">
    <property type="entry name" value="YVTN repeat-like/Quinoprotein amine dehydrogenase"/>
    <property type="match status" value="2"/>
</dbReference>
<comment type="subunit">
    <text evidence="5">Component of the RIX1 complex, composed of IPI1, RIX1/IPI2 and IPI3 in a 1:2:2 stoichiometry. The complex interacts (via RIX1) with MDN1 (via its hexameric AAA ATPase ring) and the pre-60S ribosome particles.</text>
</comment>
<dbReference type="PROSITE" id="PS50294">
    <property type="entry name" value="WD_REPEATS_REGION"/>
    <property type="match status" value="1"/>
</dbReference>
<dbReference type="GO" id="GO:0120330">
    <property type="term" value="C:rixosome complex"/>
    <property type="evidence" value="ECO:0007669"/>
    <property type="project" value="UniProtKB-UniRule"/>
</dbReference>
<dbReference type="Pfam" id="PF00400">
    <property type="entry name" value="WD40"/>
    <property type="match status" value="2"/>
</dbReference>
<evidence type="ECO:0000256" key="2">
    <source>
        <dbReference type="ARBA" id="ARBA00022574"/>
    </source>
</evidence>
<comment type="caution">
    <text evidence="7">The sequence shown here is derived from an EMBL/GenBank/DDBJ whole genome shotgun (WGS) entry which is preliminary data.</text>
</comment>
<name>A0AA38P7T1_9AGAR</name>
<feature type="repeat" description="WD" evidence="4">
    <location>
        <begin position="125"/>
        <end position="159"/>
    </location>
</feature>
<sequence length="513" mass="56170">MHLHELIFCATASPSPASGSGSITFHDIDTGASLASFKQTNASPHCTAFSNSRNVQGGFFFAAQPDKSLLHAYNFQKDQISLKIVLPEKLTCVTLDPSGDLFAGGTAQGRIYLWEISSGILFNSWDAHYRQINVLRFTSDGAALLSGSDDSGISAWSVSRLLDEDSQNTHSLPYFTLSDHTLPVTDIICGMGAFPECRVLSSSIDHSVKLWDLSSRSLLTTFMFPEAISCLAWEPTERLFFAASASPEGAIYQMNLFRQPEDKSSPARAVGGGGVNDIIHHTDESSGSGKKRLINVGQPITCLSLSLTCNLLVGTSTGLIHIYDTPTHQLLRTISTHKGLSISYLATLLKPVDLTGHVSFNLNSSVTSVDMIPVKPVVPFQRMRDAKARESHEVTMMLQTQANEQEYEDESEFYSKDSFLRDHAYFSAPPSSGTRPGDNSVPHSRVSELEAEVTLLRSQLGQAKGINDMMWETIVQKVIHNHDKGEGNASGERVEDGRQRKRGRTDSDIEVHS</sequence>
<keyword evidence="3" id="KW-0677">Repeat</keyword>
<dbReference type="Proteomes" id="UP001163846">
    <property type="component" value="Unassembled WGS sequence"/>
</dbReference>
<evidence type="ECO:0000256" key="5">
    <source>
        <dbReference type="RuleBase" id="RU369067"/>
    </source>
</evidence>
<dbReference type="InterPro" id="IPR045227">
    <property type="entry name" value="WDR18/Ipi3/RID3"/>
</dbReference>
<feature type="repeat" description="WD" evidence="4">
    <location>
        <begin position="199"/>
        <end position="221"/>
    </location>
</feature>
<reference evidence="7" key="1">
    <citation type="submission" date="2022-08" db="EMBL/GenBank/DDBJ databases">
        <authorList>
            <consortium name="DOE Joint Genome Institute"/>
            <person name="Min B."/>
            <person name="Riley R."/>
            <person name="Sierra-Patev S."/>
            <person name="Naranjo-Ortiz M."/>
            <person name="Looney B."/>
            <person name="Konkel Z."/>
            <person name="Slot J.C."/>
            <person name="Sakamoto Y."/>
            <person name="Steenwyk J.L."/>
            <person name="Rokas A."/>
            <person name="Carro J."/>
            <person name="Camarero S."/>
            <person name="Ferreira P."/>
            <person name="Molpeceres G."/>
            <person name="Ruiz-Duenas F.J."/>
            <person name="Serrano A."/>
            <person name="Henrissat B."/>
            <person name="Drula E."/>
            <person name="Hughes K.W."/>
            <person name="Mata J.L."/>
            <person name="Ishikawa N.K."/>
            <person name="Vargas-Isla R."/>
            <person name="Ushijima S."/>
            <person name="Smith C.A."/>
            <person name="Ahrendt S."/>
            <person name="Andreopoulos W."/>
            <person name="He G."/>
            <person name="Labutti K."/>
            <person name="Lipzen A."/>
            <person name="Ng V."/>
            <person name="Sandor L."/>
            <person name="Barry K."/>
            <person name="Martinez A.T."/>
            <person name="Xiao Y."/>
            <person name="Gibbons J.G."/>
            <person name="Terashima K."/>
            <person name="Hibbett D.S."/>
            <person name="Grigoriev I.V."/>
        </authorList>
    </citation>
    <scope>NUCLEOTIDE SEQUENCE</scope>
    <source>
        <strain evidence="7">TFB9207</strain>
    </source>
</reference>
<feature type="region of interest" description="Disordered" evidence="6">
    <location>
        <begin position="481"/>
        <end position="513"/>
    </location>
</feature>
<protein>
    <recommendedName>
        <fullName evidence="5">Pre-rRNA-processing protein IPI3</fullName>
    </recommendedName>
</protein>
<accession>A0AA38P7T1</accession>
<keyword evidence="5" id="KW-0698">rRNA processing</keyword>
<keyword evidence="2 4" id="KW-0853">WD repeat</keyword>
<comment type="function">
    <text evidence="5">Component of the RIX1 complex required for processing of ITS2 sequences from 35S pre-rRNA.</text>
</comment>
<dbReference type="GO" id="GO:0005656">
    <property type="term" value="C:nuclear pre-replicative complex"/>
    <property type="evidence" value="ECO:0007669"/>
    <property type="project" value="TreeGrafter"/>
</dbReference>
<dbReference type="PANTHER" id="PTHR18763:SF0">
    <property type="entry name" value="WD REPEAT-CONTAINING PROTEIN 18"/>
    <property type="match status" value="1"/>
</dbReference>
<dbReference type="InterPro" id="IPR001680">
    <property type="entry name" value="WD40_rpt"/>
</dbReference>
<evidence type="ECO:0000256" key="6">
    <source>
        <dbReference type="SAM" id="MobiDB-lite"/>
    </source>
</evidence>
<proteinExistence type="inferred from homology"/>
<dbReference type="InterPro" id="IPR036322">
    <property type="entry name" value="WD40_repeat_dom_sf"/>
</dbReference>
<comment type="subcellular location">
    <subcellularLocation>
        <location evidence="5">Nucleus</location>
    </subcellularLocation>
</comment>
<dbReference type="InterPro" id="IPR015943">
    <property type="entry name" value="WD40/YVTN_repeat-like_dom_sf"/>
</dbReference>
<dbReference type="GO" id="GO:0006261">
    <property type="term" value="P:DNA-templated DNA replication"/>
    <property type="evidence" value="ECO:0007669"/>
    <property type="project" value="TreeGrafter"/>
</dbReference>
<dbReference type="PANTHER" id="PTHR18763">
    <property type="entry name" value="WD-REPEAT PROTEIN 18"/>
    <property type="match status" value="1"/>
</dbReference>
<dbReference type="SUPFAM" id="SSF50978">
    <property type="entry name" value="WD40 repeat-like"/>
    <property type="match status" value="1"/>
</dbReference>
<dbReference type="EMBL" id="MU806216">
    <property type="protein sequence ID" value="KAJ3837890.1"/>
    <property type="molecule type" value="Genomic_DNA"/>
</dbReference>
<organism evidence="7 8">
    <name type="scientific">Lentinula raphanica</name>
    <dbReference type="NCBI Taxonomy" id="153919"/>
    <lineage>
        <taxon>Eukaryota</taxon>
        <taxon>Fungi</taxon>
        <taxon>Dikarya</taxon>
        <taxon>Basidiomycota</taxon>
        <taxon>Agaricomycotina</taxon>
        <taxon>Agaricomycetes</taxon>
        <taxon>Agaricomycetidae</taxon>
        <taxon>Agaricales</taxon>
        <taxon>Marasmiineae</taxon>
        <taxon>Omphalotaceae</taxon>
        <taxon>Lentinula</taxon>
    </lineage>
</organism>
<evidence type="ECO:0000256" key="1">
    <source>
        <dbReference type="ARBA" id="ARBA00010143"/>
    </source>
</evidence>
<dbReference type="GO" id="GO:0006364">
    <property type="term" value="P:rRNA processing"/>
    <property type="evidence" value="ECO:0007669"/>
    <property type="project" value="UniProtKB-UniRule"/>
</dbReference>
<dbReference type="SMART" id="SM00320">
    <property type="entry name" value="WD40"/>
    <property type="match status" value="5"/>
</dbReference>
<comment type="similarity">
    <text evidence="1 5">Belongs to the WD repeat IPI3/WDR18 family.</text>
</comment>
<dbReference type="PROSITE" id="PS50082">
    <property type="entry name" value="WD_REPEATS_2"/>
    <property type="match status" value="2"/>
</dbReference>
<keyword evidence="8" id="KW-1185">Reference proteome</keyword>
<keyword evidence="5" id="KW-0539">Nucleus</keyword>
<evidence type="ECO:0000256" key="3">
    <source>
        <dbReference type="ARBA" id="ARBA00022737"/>
    </source>
</evidence>
<evidence type="ECO:0000313" key="7">
    <source>
        <dbReference type="EMBL" id="KAJ3837890.1"/>
    </source>
</evidence>
<evidence type="ECO:0000313" key="8">
    <source>
        <dbReference type="Proteomes" id="UP001163846"/>
    </source>
</evidence>
<gene>
    <name evidence="7" type="ORF">F5878DRAFT_621070</name>
</gene>